<organism evidence="6 7">
    <name type="scientific">Actinomyces slackii</name>
    <dbReference type="NCBI Taxonomy" id="52774"/>
    <lineage>
        <taxon>Bacteria</taxon>
        <taxon>Bacillati</taxon>
        <taxon>Actinomycetota</taxon>
        <taxon>Actinomycetes</taxon>
        <taxon>Actinomycetales</taxon>
        <taxon>Actinomycetaceae</taxon>
        <taxon>Actinomyces</taxon>
    </lineage>
</organism>
<dbReference type="Proteomes" id="UP000276899">
    <property type="component" value="Chromosome"/>
</dbReference>
<dbReference type="EC" id="2.7.13.3" evidence="6"/>
<keyword evidence="4" id="KW-0472">Membrane</keyword>
<dbReference type="Gene3D" id="3.30.565.10">
    <property type="entry name" value="Histidine kinase-like ATPase, C-terminal domain"/>
    <property type="match status" value="1"/>
</dbReference>
<keyword evidence="2" id="KW-0418">Kinase</keyword>
<dbReference type="SUPFAM" id="SSF55874">
    <property type="entry name" value="ATPase domain of HSP90 chaperone/DNA topoisomerase II/histidine kinase"/>
    <property type="match status" value="1"/>
</dbReference>
<dbReference type="Pfam" id="PF07730">
    <property type="entry name" value="HisKA_3"/>
    <property type="match status" value="1"/>
</dbReference>
<feature type="transmembrane region" description="Helical" evidence="4">
    <location>
        <begin position="92"/>
        <end position="115"/>
    </location>
</feature>
<proteinExistence type="predicted"/>
<dbReference type="GO" id="GO:0046983">
    <property type="term" value="F:protein dimerization activity"/>
    <property type="evidence" value="ECO:0007669"/>
    <property type="project" value="InterPro"/>
</dbReference>
<dbReference type="EMBL" id="LR134363">
    <property type="protein sequence ID" value="VEG74905.1"/>
    <property type="molecule type" value="Genomic_DNA"/>
</dbReference>
<accession>A0A3S4U2J7</accession>
<dbReference type="InterPro" id="IPR050482">
    <property type="entry name" value="Sensor_HK_TwoCompSys"/>
</dbReference>
<reference evidence="6 7" key="1">
    <citation type="submission" date="2018-12" db="EMBL/GenBank/DDBJ databases">
        <authorList>
            <consortium name="Pathogen Informatics"/>
        </authorList>
    </citation>
    <scope>NUCLEOTIDE SEQUENCE [LARGE SCALE GENOMIC DNA]</scope>
    <source>
        <strain evidence="6 7">NCTC11923</strain>
    </source>
</reference>
<dbReference type="GO" id="GO:0016020">
    <property type="term" value="C:membrane"/>
    <property type="evidence" value="ECO:0007669"/>
    <property type="project" value="InterPro"/>
</dbReference>
<keyword evidence="1 6" id="KW-0808">Transferase</keyword>
<dbReference type="KEGG" id="asla:NCTC11923_01554"/>
<evidence type="ECO:0000256" key="2">
    <source>
        <dbReference type="ARBA" id="ARBA00022777"/>
    </source>
</evidence>
<evidence type="ECO:0000256" key="3">
    <source>
        <dbReference type="ARBA" id="ARBA00023012"/>
    </source>
</evidence>
<sequence length="363" mass="38317">MSATAPATAAPREATEKIEPITSFERWWWCAAAWALAALNLYLLTLTPLACGGMSVVYPALWITHRSLRSAITATLVFAAGIALALSVPIGWWPAVTVAVLSAAGSLSIGVWLVLLDSMRQRTRRALADKEDALTATRQALDELAAAQGALVSAERAAAASAERQRWAHEVHDTLAQSFVSLITLAQVAASSSGQEAEAAHERIIAISREGLREARALIAGDQPVALRGGLREALARLCQAQAQDGSPVPELDLRLDRELAPQVEAATLRVVQEALTNVRRHAHASWTRVEVAVEVAAEASAPDLVVRVVDDGVGLRGAPEGTGITGMRERLGTLGGSLTVDPASTHAPNGMTGTLLEARIPM</sequence>
<gene>
    <name evidence="6" type="primary">degS</name>
    <name evidence="6" type="ORF">NCTC11923_01554</name>
</gene>
<dbReference type="PANTHER" id="PTHR24421">
    <property type="entry name" value="NITRATE/NITRITE SENSOR PROTEIN NARX-RELATED"/>
    <property type="match status" value="1"/>
</dbReference>
<evidence type="ECO:0000313" key="6">
    <source>
        <dbReference type="EMBL" id="VEG74905.1"/>
    </source>
</evidence>
<dbReference type="STRING" id="1278298.GCA_000428685_00564"/>
<evidence type="ECO:0000256" key="4">
    <source>
        <dbReference type="SAM" id="Phobius"/>
    </source>
</evidence>
<dbReference type="InterPro" id="IPR011712">
    <property type="entry name" value="Sig_transdc_His_kin_sub3_dim/P"/>
</dbReference>
<dbReference type="AlphaFoldDB" id="A0A3S4U2J7"/>
<dbReference type="Gene3D" id="1.20.5.1930">
    <property type="match status" value="1"/>
</dbReference>
<dbReference type="GO" id="GO:0000155">
    <property type="term" value="F:phosphorelay sensor kinase activity"/>
    <property type="evidence" value="ECO:0007669"/>
    <property type="project" value="InterPro"/>
</dbReference>
<keyword evidence="4" id="KW-1133">Transmembrane helix</keyword>
<feature type="transmembrane region" description="Helical" evidence="4">
    <location>
        <begin position="67"/>
        <end position="86"/>
    </location>
</feature>
<evidence type="ECO:0000256" key="1">
    <source>
        <dbReference type="ARBA" id="ARBA00022679"/>
    </source>
</evidence>
<keyword evidence="3" id="KW-0902">Two-component regulatory system</keyword>
<name>A0A3S4U2J7_9ACTO</name>
<protein>
    <submittedName>
        <fullName evidence="6">Sensor protein degS</fullName>
        <ecNumber evidence="6">2.7.13.3</ecNumber>
    </submittedName>
</protein>
<feature type="domain" description="Signal transduction histidine kinase subgroup 3 dimerisation and phosphoacceptor" evidence="5">
    <location>
        <begin position="163"/>
        <end position="224"/>
    </location>
</feature>
<keyword evidence="7" id="KW-1185">Reference proteome</keyword>
<evidence type="ECO:0000259" key="5">
    <source>
        <dbReference type="Pfam" id="PF07730"/>
    </source>
</evidence>
<evidence type="ECO:0000313" key="7">
    <source>
        <dbReference type="Proteomes" id="UP000276899"/>
    </source>
</evidence>
<dbReference type="InterPro" id="IPR036890">
    <property type="entry name" value="HATPase_C_sf"/>
</dbReference>
<dbReference type="RefSeq" id="WP_051281354.1">
    <property type="nucleotide sequence ID" value="NZ_CBCRWE010000017.1"/>
</dbReference>
<keyword evidence="4" id="KW-0812">Transmembrane</keyword>